<proteinExistence type="predicted"/>
<dbReference type="PANTHER" id="PTHR37421:SF1">
    <property type="entry name" value="UPF0260 PROTEIN YCGN"/>
    <property type="match status" value="1"/>
</dbReference>
<reference evidence="1 2" key="1">
    <citation type="submission" date="2019-11" db="EMBL/GenBank/DDBJ databases">
        <title>P. haliotis isolates from Z. marina roots.</title>
        <authorList>
            <person name="Cohen M."/>
            <person name="Jospin G."/>
            <person name="Eisen J.A."/>
            <person name="Coil D.A."/>
        </authorList>
    </citation>
    <scope>NUCLEOTIDE SEQUENCE [LARGE SCALE GENOMIC DNA]</scope>
    <source>
        <strain evidence="1 2">UCD-MCMsp1aY</strain>
    </source>
</reference>
<dbReference type="Pfam" id="PF03692">
    <property type="entry name" value="CxxCxxCC"/>
    <property type="match status" value="1"/>
</dbReference>
<dbReference type="InterPro" id="IPR005358">
    <property type="entry name" value="Puta_zinc/iron-chelating_dom"/>
</dbReference>
<dbReference type="RefSeq" id="WP_155694428.1">
    <property type="nucleotide sequence ID" value="NZ_WOCD01000001.1"/>
</dbReference>
<dbReference type="Proteomes" id="UP000439994">
    <property type="component" value="Unassembled WGS sequence"/>
</dbReference>
<protein>
    <submittedName>
        <fullName evidence="1">YcgN family cysteine cluster protein</fullName>
    </submittedName>
</protein>
<dbReference type="EMBL" id="WOCD01000001">
    <property type="protein sequence ID" value="MUH71590.1"/>
    <property type="molecule type" value="Genomic_DNA"/>
</dbReference>
<dbReference type="NCBIfam" id="NF003501">
    <property type="entry name" value="PRK05170.1-5"/>
    <property type="match status" value="1"/>
</dbReference>
<name>A0A6N8F9J5_9GAMM</name>
<evidence type="ECO:0000313" key="1">
    <source>
        <dbReference type="EMBL" id="MUH71590.1"/>
    </source>
</evidence>
<comment type="caution">
    <text evidence="1">The sequence shown here is derived from an EMBL/GenBank/DDBJ whole genome shotgun (WGS) entry which is preliminary data.</text>
</comment>
<dbReference type="PANTHER" id="PTHR37421">
    <property type="entry name" value="UPF0260 PROTEIN YCGN"/>
    <property type="match status" value="1"/>
</dbReference>
<keyword evidence="2" id="KW-1185">Reference proteome</keyword>
<evidence type="ECO:0000313" key="2">
    <source>
        <dbReference type="Proteomes" id="UP000439994"/>
    </source>
</evidence>
<dbReference type="OrthoDB" id="9786855at2"/>
<gene>
    <name evidence="1" type="ORF">GNP35_03190</name>
</gene>
<dbReference type="PIRSF" id="PIRSF006173">
    <property type="entry name" value="UCP006173"/>
    <property type="match status" value="1"/>
</dbReference>
<accession>A0A6N8F9J5</accession>
<sequence length="168" mass="19581">MTTTNSVPFWQEKSLEEMSRVEWESICDGCAKCCLHKLIDDDAQDEVIDTTHMNDQEELHFTSVACRYLNDKKCECTVYKQRTQLVPSCIQLTQDNLEQVFYMPTSCSYRRLQEGRGLPSWHPLLNKGKKSAMHKAGMSVRGKIIFDDMITEEEFEDYIVVWPLKDLD</sequence>
<dbReference type="AlphaFoldDB" id="A0A6N8F9J5"/>
<dbReference type="InterPro" id="IPR008228">
    <property type="entry name" value="UCP006173"/>
</dbReference>
<organism evidence="1 2">
    <name type="scientific">Psychrosphaera haliotis</name>
    <dbReference type="NCBI Taxonomy" id="555083"/>
    <lineage>
        <taxon>Bacteria</taxon>
        <taxon>Pseudomonadati</taxon>
        <taxon>Pseudomonadota</taxon>
        <taxon>Gammaproteobacteria</taxon>
        <taxon>Alteromonadales</taxon>
        <taxon>Pseudoalteromonadaceae</taxon>
        <taxon>Psychrosphaera</taxon>
    </lineage>
</organism>
<dbReference type="NCBIfam" id="NF003505">
    <property type="entry name" value="PRK05170.2-3"/>
    <property type="match status" value="1"/>
</dbReference>